<dbReference type="NCBIfam" id="TIGR04183">
    <property type="entry name" value="Por_Secre_tail"/>
    <property type="match status" value="1"/>
</dbReference>
<accession>A0ABS4BVF6</accession>
<dbReference type="Pfam" id="PF18962">
    <property type="entry name" value="Por_Secre_tail"/>
    <property type="match status" value="1"/>
</dbReference>
<dbReference type="InterPro" id="IPR013783">
    <property type="entry name" value="Ig-like_fold"/>
</dbReference>
<dbReference type="SUPFAM" id="SSF49299">
    <property type="entry name" value="PKD domain"/>
    <property type="match status" value="1"/>
</dbReference>
<evidence type="ECO:0000256" key="1">
    <source>
        <dbReference type="ARBA" id="ARBA00022729"/>
    </source>
</evidence>
<keyword evidence="1" id="KW-0732">Signal</keyword>
<dbReference type="Gene3D" id="2.60.120.200">
    <property type="match status" value="1"/>
</dbReference>
<dbReference type="InterPro" id="IPR013320">
    <property type="entry name" value="ConA-like_dom_sf"/>
</dbReference>
<comment type="caution">
    <text evidence="3">The sequence shown here is derived from an EMBL/GenBank/DDBJ whole genome shotgun (WGS) entry which is preliminary data.</text>
</comment>
<dbReference type="CDD" id="cd00146">
    <property type="entry name" value="PKD"/>
    <property type="match status" value="1"/>
</dbReference>
<dbReference type="InterPro" id="IPR024079">
    <property type="entry name" value="MetalloPept_cat_dom_sf"/>
</dbReference>
<dbReference type="SMART" id="SM00089">
    <property type="entry name" value="PKD"/>
    <property type="match status" value="1"/>
</dbReference>
<organism evidence="3 4">
    <name type="scientific">Mariniflexile gromovii</name>
    <dbReference type="NCBI Taxonomy" id="362523"/>
    <lineage>
        <taxon>Bacteria</taxon>
        <taxon>Pseudomonadati</taxon>
        <taxon>Bacteroidota</taxon>
        <taxon>Flavobacteriia</taxon>
        <taxon>Flavobacteriales</taxon>
        <taxon>Flavobacteriaceae</taxon>
        <taxon>Mariniflexile</taxon>
    </lineage>
</organism>
<dbReference type="PANTHER" id="PTHR23282">
    <property type="entry name" value="APICAL ENDOSOMAL GLYCOPROTEIN PRECURSOR"/>
    <property type="match status" value="1"/>
</dbReference>
<dbReference type="InterPro" id="IPR000998">
    <property type="entry name" value="MAM_dom"/>
</dbReference>
<dbReference type="CDD" id="cd06263">
    <property type="entry name" value="MAM"/>
    <property type="match status" value="1"/>
</dbReference>
<dbReference type="InterPro" id="IPR051560">
    <property type="entry name" value="MAM_domain-containing"/>
</dbReference>
<dbReference type="Gene3D" id="3.40.390.10">
    <property type="entry name" value="Collagenase (Catalytic Domain)"/>
    <property type="match status" value="1"/>
</dbReference>
<protein>
    <submittedName>
        <fullName evidence="3">T9SS type A sorting domain-containing protein</fullName>
    </submittedName>
</protein>
<evidence type="ECO:0000259" key="2">
    <source>
        <dbReference type="PROSITE" id="PS50060"/>
    </source>
</evidence>
<dbReference type="SUPFAM" id="SSF49899">
    <property type="entry name" value="Concanavalin A-like lectins/glucanases"/>
    <property type="match status" value="1"/>
</dbReference>
<dbReference type="SUPFAM" id="SSF55486">
    <property type="entry name" value="Metalloproteases ('zincins'), catalytic domain"/>
    <property type="match status" value="1"/>
</dbReference>
<gene>
    <name evidence="3" type="ORF">J8H85_12105</name>
</gene>
<dbReference type="InterPro" id="IPR008754">
    <property type="entry name" value="Peptidase_M43"/>
</dbReference>
<dbReference type="Gene3D" id="2.60.40.10">
    <property type="entry name" value="Immunoglobulins"/>
    <property type="match status" value="1"/>
</dbReference>
<dbReference type="Pfam" id="PF00629">
    <property type="entry name" value="MAM"/>
    <property type="match status" value="1"/>
</dbReference>
<keyword evidence="4" id="KW-1185">Reference proteome</keyword>
<evidence type="ECO:0000313" key="3">
    <source>
        <dbReference type="EMBL" id="MBP0904574.1"/>
    </source>
</evidence>
<name>A0ABS4BVF6_9FLAO</name>
<dbReference type="PROSITE" id="PS50060">
    <property type="entry name" value="MAM_2"/>
    <property type="match status" value="1"/>
</dbReference>
<dbReference type="InterPro" id="IPR035986">
    <property type="entry name" value="PKD_dom_sf"/>
</dbReference>
<dbReference type="EMBL" id="JAGJCB010000011">
    <property type="protein sequence ID" value="MBP0904574.1"/>
    <property type="molecule type" value="Genomic_DNA"/>
</dbReference>
<dbReference type="Pfam" id="PF18911">
    <property type="entry name" value="PKD_4"/>
    <property type="match status" value="1"/>
</dbReference>
<dbReference type="Pfam" id="PF05572">
    <property type="entry name" value="Peptidase_M43"/>
    <property type="match status" value="1"/>
</dbReference>
<proteinExistence type="predicted"/>
<reference evidence="3 4" key="1">
    <citation type="submission" date="2021-04" db="EMBL/GenBank/DDBJ databases">
        <title>Mariniflexile gromovii gen. nov., sp. nov., a gliding bacterium isolated from the sea urchin Strongylocentrotus intermedius.</title>
        <authorList>
            <person name="Ko S."/>
            <person name="Le V."/>
            <person name="Ahn C.-Y."/>
            <person name="Oh H.-M."/>
        </authorList>
    </citation>
    <scope>NUCLEOTIDE SEQUENCE [LARGE SCALE GENOMIC DNA]</scope>
    <source>
        <strain evidence="3 4">KCTC 12570</strain>
    </source>
</reference>
<feature type="domain" description="MAM" evidence="2">
    <location>
        <begin position="374"/>
        <end position="540"/>
    </location>
</feature>
<dbReference type="InterPro" id="IPR026444">
    <property type="entry name" value="Secre_tail"/>
</dbReference>
<evidence type="ECO:0000313" key="4">
    <source>
        <dbReference type="Proteomes" id="UP000670776"/>
    </source>
</evidence>
<dbReference type="InterPro" id="IPR000601">
    <property type="entry name" value="PKD_dom"/>
</dbReference>
<dbReference type="InterPro" id="IPR022409">
    <property type="entry name" value="PKD/Chitinase_dom"/>
</dbReference>
<dbReference type="Proteomes" id="UP000670776">
    <property type="component" value="Unassembled WGS sequence"/>
</dbReference>
<dbReference type="PANTHER" id="PTHR23282:SF101">
    <property type="entry name" value="MAM DOMAIN-CONTAINING PROTEIN"/>
    <property type="match status" value="1"/>
</dbReference>
<dbReference type="RefSeq" id="WP_209655466.1">
    <property type="nucleotide sequence ID" value="NZ_JAGJCB010000011.1"/>
</dbReference>
<sequence>MSFSENFFAQNEAASCGTVTTQKSIDFYNSIKSELKSFEKSFTQKQISKNKSQSKFTNSIPIKAHVIRNSNGTGGICDADLYTAITNLNSIYADAFMEFFLCDGINYINEDKLCHLKKGDEKMLMEANNVPGVINIYFADYLENDSEESICGFADNEGRNDVIVLKNSCVTNDSTLAHEIGHFFSLIHTHGPDDKKTTELVNGSNCDTDGDGICDTPADPKLTTKNVNNFCQYIGTETDANGATYTPDTNNIMSYSMKGCRSHFTQQQLARMYAFYLTAKNYLACPTFNANFTADVSQTCNESLTVNFETQCKDITKWSWDMNGDGVTDYCTQNPTHTFSKGVYDVTLTVSNSSKSIRKTYSKFIKVGNIESLFNEDFDSYTLLNDINWTTKDVTEHGYNWLLNKGATSSINTGPNLTKTANNQTNTYMYAEASGAKFGDVAELMSPCIDVSNPNSELEFSYHMYGKGIGELHIDIKTDDGYINDIIPPFIGPQQSSQDDIFLIENIDLSAFTNQTINIRFRAIRGTNWDGDIAIDNVFIKTIDIPITNDTVKVYPNPVSGDTVYIGFSNPHDMVNYKLTDVAGNIITTGNLINKQINVGKLNSGMYLLTLRSHGSTVTKKIIK</sequence>
<dbReference type="SMART" id="SM00137">
    <property type="entry name" value="MAM"/>
    <property type="match status" value="1"/>
</dbReference>